<evidence type="ECO:0000256" key="1">
    <source>
        <dbReference type="ARBA" id="ARBA00004123"/>
    </source>
</evidence>
<dbReference type="InterPro" id="IPR003316">
    <property type="entry name" value="E2F_WHTH_DNA-bd_dom"/>
</dbReference>
<dbReference type="GO" id="GO:0051726">
    <property type="term" value="P:regulation of cell cycle"/>
    <property type="evidence" value="ECO:0007669"/>
    <property type="project" value="InterPro"/>
</dbReference>
<dbReference type="InterPro" id="IPR038168">
    <property type="entry name" value="TF_DP_C_sf"/>
</dbReference>
<comment type="subcellular location">
    <subcellularLocation>
        <location evidence="1 7">Nucleus</location>
    </subcellularLocation>
</comment>
<dbReference type="FunFam" id="1.10.10.10:FF:000360">
    <property type="entry name" value="Transcription factor Dp-1, a"/>
    <property type="match status" value="1"/>
</dbReference>
<feature type="domain" description="Transcription factor DP C-terminal" evidence="8">
    <location>
        <begin position="194"/>
        <end position="320"/>
    </location>
</feature>
<accession>A0A0H5R913</accession>
<dbReference type="SMART" id="SM01138">
    <property type="entry name" value="DP"/>
    <property type="match status" value="1"/>
</dbReference>
<evidence type="ECO:0000256" key="5">
    <source>
        <dbReference type="ARBA" id="ARBA00023163"/>
    </source>
</evidence>
<reference evidence="10" key="1">
    <citation type="submission" date="2015-04" db="EMBL/GenBank/DDBJ databases">
        <title>The genome sequence of the plant pathogenic Rhizarian Plasmodiophora brassicae reveals insights in its biotrophic life cycle and the origin of chitin synthesis.</title>
        <authorList>
            <person name="Schwelm A."/>
            <person name="Fogelqvist J."/>
            <person name="Knaust A."/>
            <person name="Julke S."/>
            <person name="Lilja T."/>
            <person name="Dhandapani V."/>
            <person name="Bonilla-Rosso G."/>
            <person name="Karlsson M."/>
            <person name="Shevchenko A."/>
            <person name="Choi S.R."/>
            <person name="Kim H.G."/>
            <person name="Park J.Y."/>
            <person name="Lim Y.P."/>
            <person name="Ludwig-Muller J."/>
            <person name="Dixelius C."/>
        </authorList>
    </citation>
    <scope>NUCLEOTIDE SEQUENCE</scope>
    <source>
        <tissue evidence="10">Potato root galls</tissue>
    </source>
</reference>
<feature type="domain" description="E2F/DP family winged-helix DNA-binding" evidence="9">
    <location>
        <begin position="98"/>
        <end position="182"/>
    </location>
</feature>
<name>A0A0H5R913_9EUKA</name>
<dbReference type="GO" id="GO:0000981">
    <property type="term" value="F:DNA-binding transcription factor activity, RNA polymerase II-specific"/>
    <property type="evidence" value="ECO:0007669"/>
    <property type="project" value="TreeGrafter"/>
</dbReference>
<sequence>MSLDPHIALRLSSEFASIIDEYELGQFASSIGLDNDAMLAKASPLGGRRSETPNRGRRRVAEGDVAVRQPTNQKAMENGVQSQINISEAKAVDKPVATKQKGLRHFSLIVCEKLRQLQVTTYHSVSDELVSELTQSTGPAFLGASGKKCEAKNIRRRVYDALNVFLAIGVIRKDKKKITWVGLSSAEPLLDRQRQISERDALKLSVESKKQRLSALMRNYVAHLNINERNRIAQRMGKSSEPRLYFPFALIQAPKDAVVEAEMKFERRRVRIIGNRPFTLREDKQLLVKLGCAQISSTDLSRIIPRDIVPFYSPAHIAQHVMFGDPVALPTDPALYEDTQ</sequence>
<dbReference type="PANTHER" id="PTHR12548">
    <property type="entry name" value="TRANSCRIPTION FACTOR DP"/>
    <property type="match status" value="1"/>
</dbReference>
<dbReference type="InterPro" id="IPR036388">
    <property type="entry name" value="WH-like_DNA-bd_sf"/>
</dbReference>
<dbReference type="SUPFAM" id="SSF46785">
    <property type="entry name" value="Winged helix' DNA-binding domain"/>
    <property type="match status" value="1"/>
</dbReference>
<evidence type="ECO:0000313" key="10">
    <source>
        <dbReference type="EMBL" id="CRZ10615.1"/>
    </source>
</evidence>
<dbReference type="Gene3D" id="1.10.10.10">
    <property type="entry name" value="Winged helix-like DNA-binding domain superfamily/Winged helix DNA-binding domain"/>
    <property type="match status" value="1"/>
</dbReference>
<dbReference type="GO" id="GO:0005667">
    <property type="term" value="C:transcription regulator complex"/>
    <property type="evidence" value="ECO:0007669"/>
    <property type="project" value="InterPro"/>
</dbReference>
<keyword evidence="5 7" id="KW-0804">Transcription</keyword>
<evidence type="ECO:0008006" key="11">
    <source>
        <dbReference type="Google" id="ProtNLM"/>
    </source>
</evidence>
<dbReference type="InterPro" id="IPR014889">
    <property type="entry name" value="Transc_factor_DP_C"/>
</dbReference>
<organism evidence="10">
    <name type="scientific">Spongospora subterranea</name>
    <dbReference type="NCBI Taxonomy" id="70186"/>
    <lineage>
        <taxon>Eukaryota</taxon>
        <taxon>Sar</taxon>
        <taxon>Rhizaria</taxon>
        <taxon>Endomyxa</taxon>
        <taxon>Phytomyxea</taxon>
        <taxon>Plasmodiophorida</taxon>
        <taxon>Plasmodiophoridae</taxon>
        <taxon>Spongospora</taxon>
    </lineage>
</organism>
<dbReference type="InterPro" id="IPR015648">
    <property type="entry name" value="Transcrpt_fac_DP"/>
</dbReference>
<evidence type="ECO:0000259" key="9">
    <source>
        <dbReference type="SMART" id="SM01372"/>
    </source>
</evidence>
<keyword evidence="6 7" id="KW-0539">Nucleus</keyword>
<evidence type="ECO:0000259" key="8">
    <source>
        <dbReference type="SMART" id="SM01138"/>
    </source>
</evidence>
<evidence type="ECO:0000256" key="3">
    <source>
        <dbReference type="ARBA" id="ARBA00023015"/>
    </source>
</evidence>
<dbReference type="GO" id="GO:0005634">
    <property type="term" value="C:nucleus"/>
    <property type="evidence" value="ECO:0007669"/>
    <property type="project" value="UniProtKB-SubCell"/>
</dbReference>
<dbReference type="GO" id="GO:0000977">
    <property type="term" value="F:RNA polymerase II transcription regulatory region sequence-specific DNA binding"/>
    <property type="evidence" value="ECO:0007669"/>
    <property type="project" value="TreeGrafter"/>
</dbReference>
<protein>
    <recommendedName>
        <fullName evidence="11">E2F/DP family winged-helix DNA-binding domain-containing protein</fullName>
    </recommendedName>
</protein>
<comment type="similarity">
    <text evidence="2 7">Belongs to the E2F/DP family.</text>
</comment>
<evidence type="ECO:0000256" key="2">
    <source>
        <dbReference type="ARBA" id="ARBA00010940"/>
    </source>
</evidence>
<evidence type="ECO:0000256" key="7">
    <source>
        <dbReference type="RuleBase" id="RU003796"/>
    </source>
</evidence>
<dbReference type="EMBL" id="HACM01010173">
    <property type="protein sequence ID" value="CRZ10615.1"/>
    <property type="molecule type" value="Transcribed_RNA"/>
</dbReference>
<keyword evidence="3 7" id="KW-0805">Transcription regulation</keyword>
<dbReference type="AlphaFoldDB" id="A0A0H5R913"/>
<evidence type="ECO:0000256" key="6">
    <source>
        <dbReference type="ARBA" id="ARBA00023242"/>
    </source>
</evidence>
<dbReference type="InterPro" id="IPR037241">
    <property type="entry name" value="E2F-DP_heterodim"/>
</dbReference>
<dbReference type="InterPro" id="IPR036390">
    <property type="entry name" value="WH_DNA-bd_sf"/>
</dbReference>
<dbReference type="Gene3D" id="1.20.140.80">
    <property type="entry name" value="Transcription factor DP"/>
    <property type="match status" value="1"/>
</dbReference>
<dbReference type="Pfam" id="PF08781">
    <property type="entry name" value="DP"/>
    <property type="match status" value="1"/>
</dbReference>
<dbReference type="SMART" id="SM01372">
    <property type="entry name" value="E2F_TDP"/>
    <property type="match status" value="1"/>
</dbReference>
<dbReference type="PANTHER" id="PTHR12548:SF9">
    <property type="entry name" value="TRANSCRIPTION FACTOR DP"/>
    <property type="match status" value="1"/>
</dbReference>
<dbReference type="SUPFAM" id="SSF144074">
    <property type="entry name" value="E2F-DP heterodimerization region"/>
    <property type="match status" value="1"/>
</dbReference>
<proteinExistence type="inferred from homology"/>
<dbReference type="Pfam" id="PF02319">
    <property type="entry name" value="WHD_E2F_TDP"/>
    <property type="match status" value="1"/>
</dbReference>
<keyword evidence="4 7" id="KW-0238">DNA-binding</keyword>
<evidence type="ECO:0000256" key="4">
    <source>
        <dbReference type="ARBA" id="ARBA00023125"/>
    </source>
</evidence>